<reference evidence="7 8" key="2">
    <citation type="journal article" date="2018" name="Plant J.">
        <title>The Physcomitrella patens chromosome-scale assembly reveals moss genome structure and evolution.</title>
        <authorList>
            <person name="Lang D."/>
            <person name="Ullrich K.K."/>
            <person name="Murat F."/>
            <person name="Fuchs J."/>
            <person name="Jenkins J."/>
            <person name="Haas F.B."/>
            <person name="Piednoel M."/>
            <person name="Gundlach H."/>
            <person name="Van Bel M."/>
            <person name="Meyberg R."/>
            <person name="Vives C."/>
            <person name="Morata J."/>
            <person name="Symeonidi A."/>
            <person name="Hiss M."/>
            <person name="Muchero W."/>
            <person name="Kamisugi Y."/>
            <person name="Saleh O."/>
            <person name="Blanc G."/>
            <person name="Decker E.L."/>
            <person name="van Gessel N."/>
            <person name="Grimwood J."/>
            <person name="Hayes R.D."/>
            <person name="Graham S.W."/>
            <person name="Gunter L.E."/>
            <person name="McDaniel S.F."/>
            <person name="Hoernstein S.N.W."/>
            <person name="Larsson A."/>
            <person name="Li F.W."/>
            <person name="Perroud P.F."/>
            <person name="Phillips J."/>
            <person name="Ranjan P."/>
            <person name="Rokshar D.S."/>
            <person name="Rothfels C.J."/>
            <person name="Schneider L."/>
            <person name="Shu S."/>
            <person name="Stevenson D.W."/>
            <person name="Thummler F."/>
            <person name="Tillich M."/>
            <person name="Villarreal Aguilar J.C."/>
            <person name="Widiez T."/>
            <person name="Wong G.K."/>
            <person name="Wymore A."/>
            <person name="Zhang Y."/>
            <person name="Zimmer A.D."/>
            <person name="Quatrano R.S."/>
            <person name="Mayer K.F.X."/>
            <person name="Goodstein D."/>
            <person name="Casacuberta J.M."/>
            <person name="Vandepoele K."/>
            <person name="Reski R."/>
            <person name="Cuming A.C."/>
            <person name="Tuskan G.A."/>
            <person name="Maumus F."/>
            <person name="Salse J."/>
            <person name="Schmutz J."/>
            <person name="Rensing S.A."/>
        </authorList>
    </citation>
    <scope>NUCLEOTIDE SEQUENCE [LARGE SCALE GENOMIC DNA]</scope>
    <source>
        <strain evidence="7 8">cv. Gransden 2004</strain>
    </source>
</reference>
<dbReference type="PANTHER" id="PTHR46015:SF1">
    <property type="entry name" value="HOMOCYSTEINE S-METHYLTRANSFERASE-LIKE ISOFORM 1"/>
    <property type="match status" value="1"/>
</dbReference>
<evidence type="ECO:0000256" key="2">
    <source>
        <dbReference type="ARBA" id="ARBA00022679"/>
    </source>
</evidence>
<dbReference type="InterPro" id="IPR003726">
    <property type="entry name" value="HCY_dom"/>
</dbReference>
<dbReference type="FunCoup" id="A0A7I4FHH7">
    <property type="interactions" value="1686"/>
</dbReference>
<dbReference type="GO" id="GO:0032259">
    <property type="term" value="P:methylation"/>
    <property type="evidence" value="ECO:0007669"/>
    <property type="project" value="UniProtKB-KW"/>
</dbReference>
<dbReference type="FunFam" id="3.20.20.330:FF:000002">
    <property type="entry name" value="Homocysteine S-methyltransferase"/>
    <property type="match status" value="1"/>
</dbReference>
<protein>
    <recommendedName>
        <fullName evidence="6">Hcy-binding domain-containing protein</fullName>
    </recommendedName>
</protein>
<feature type="binding site" evidence="5">
    <location>
        <position position="385"/>
    </location>
    <ligand>
        <name>Zn(2+)</name>
        <dbReference type="ChEBI" id="CHEBI:29105"/>
    </ligand>
</feature>
<dbReference type="GO" id="GO:0009086">
    <property type="term" value="P:methionine biosynthetic process"/>
    <property type="evidence" value="ECO:0000318"/>
    <property type="project" value="GO_Central"/>
</dbReference>
<dbReference type="Gene3D" id="3.20.20.330">
    <property type="entry name" value="Homocysteine-binding-like domain"/>
    <property type="match status" value="1"/>
</dbReference>
<evidence type="ECO:0000256" key="1">
    <source>
        <dbReference type="ARBA" id="ARBA00022603"/>
    </source>
</evidence>
<dbReference type="AlphaFoldDB" id="A0A7I4FHH7"/>
<reference evidence="7 8" key="1">
    <citation type="journal article" date="2008" name="Science">
        <title>The Physcomitrella genome reveals evolutionary insights into the conquest of land by plants.</title>
        <authorList>
            <person name="Rensing S."/>
            <person name="Lang D."/>
            <person name="Zimmer A."/>
            <person name="Terry A."/>
            <person name="Salamov A."/>
            <person name="Shapiro H."/>
            <person name="Nishiyama T."/>
            <person name="Perroud P.-F."/>
            <person name="Lindquist E."/>
            <person name="Kamisugi Y."/>
            <person name="Tanahashi T."/>
            <person name="Sakakibara K."/>
            <person name="Fujita T."/>
            <person name="Oishi K."/>
            <person name="Shin-I T."/>
            <person name="Kuroki Y."/>
            <person name="Toyoda A."/>
            <person name="Suzuki Y."/>
            <person name="Hashimoto A."/>
            <person name="Yamaguchi K."/>
            <person name="Sugano A."/>
            <person name="Kohara Y."/>
            <person name="Fujiyama A."/>
            <person name="Anterola A."/>
            <person name="Aoki S."/>
            <person name="Ashton N."/>
            <person name="Barbazuk W.B."/>
            <person name="Barker E."/>
            <person name="Bennetzen J."/>
            <person name="Bezanilla M."/>
            <person name="Blankenship R."/>
            <person name="Cho S.H."/>
            <person name="Dutcher S."/>
            <person name="Estelle M."/>
            <person name="Fawcett J.A."/>
            <person name="Gundlach H."/>
            <person name="Hanada K."/>
            <person name="Heyl A."/>
            <person name="Hicks K.A."/>
            <person name="Hugh J."/>
            <person name="Lohr M."/>
            <person name="Mayer K."/>
            <person name="Melkozernov A."/>
            <person name="Murata T."/>
            <person name="Nelson D."/>
            <person name="Pils B."/>
            <person name="Prigge M."/>
            <person name="Reiss B."/>
            <person name="Renner T."/>
            <person name="Rombauts S."/>
            <person name="Rushton P."/>
            <person name="Sanderfoot A."/>
            <person name="Schween G."/>
            <person name="Shiu S.-H."/>
            <person name="Stueber K."/>
            <person name="Theodoulou F.L."/>
            <person name="Tu H."/>
            <person name="Van de Peer Y."/>
            <person name="Verrier P.J."/>
            <person name="Waters E."/>
            <person name="Wood A."/>
            <person name="Yang L."/>
            <person name="Cove D."/>
            <person name="Cuming A."/>
            <person name="Hasebe M."/>
            <person name="Lucas S."/>
            <person name="Mishler D.B."/>
            <person name="Reski R."/>
            <person name="Grigoriev I."/>
            <person name="Quatrano R.S."/>
            <person name="Boore J.L."/>
        </authorList>
    </citation>
    <scope>NUCLEOTIDE SEQUENCE [LARGE SCALE GENOMIC DNA]</scope>
    <source>
        <strain evidence="7 8">cv. Gransden 2004</strain>
    </source>
</reference>
<name>A0A7I4FHH7_PHYPA</name>
<dbReference type="InterPro" id="IPR036589">
    <property type="entry name" value="HCY_dom_sf"/>
</dbReference>
<dbReference type="NCBIfam" id="NF007020">
    <property type="entry name" value="PRK09485.1"/>
    <property type="match status" value="1"/>
</dbReference>
<accession>A0A7I4FHH7</accession>
<feature type="binding site" evidence="5">
    <location>
        <position position="453"/>
    </location>
    <ligand>
        <name>Zn(2+)</name>
        <dbReference type="ChEBI" id="CHEBI:29105"/>
    </ligand>
</feature>
<reference evidence="7" key="3">
    <citation type="submission" date="2020-12" db="UniProtKB">
        <authorList>
            <consortium name="EnsemblPlants"/>
        </authorList>
    </citation>
    <scope>IDENTIFICATION</scope>
</reference>
<dbReference type="EMBL" id="ABEU02000024">
    <property type="status" value="NOT_ANNOTATED_CDS"/>
    <property type="molecule type" value="Genomic_DNA"/>
</dbReference>
<feature type="domain" description="Hcy-binding" evidence="6">
    <location>
        <begin position="147"/>
        <end position="467"/>
    </location>
</feature>
<dbReference type="InterPro" id="IPR051486">
    <property type="entry name" value="Hcy_S-methyltransferase"/>
</dbReference>
<keyword evidence="2 5" id="KW-0808">Transferase</keyword>
<feature type="binding site" evidence="5">
    <location>
        <position position="452"/>
    </location>
    <ligand>
        <name>Zn(2+)</name>
        <dbReference type="ChEBI" id="CHEBI:29105"/>
    </ligand>
</feature>
<dbReference type="GO" id="GO:0033528">
    <property type="term" value="P:S-methylmethionine cycle"/>
    <property type="evidence" value="ECO:0000318"/>
    <property type="project" value="GO_Central"/>
</dbReference>
<keyword evidence="1 5" id="KW-0489">Methyltransferase</keyword>
<dbReference type="PANTHER" id="PTHR46015">
    <property type="entry name" value="ZGC:172121"/>
    <property type="match status" value="1"/>
</dbReference>
<organism evidence="7 8">
    <name type="scientific">Physcomitrium patens</name>
    <name type="common">Spreading-leaved earth moss</name>
    <name type="synonym">Physcomitrella patens</name>
    <dbReference type="NCBI Taxonomy" id="3218"/>
    <lineage>
        <taxon>Eukaryota</taxon>
        <taxon>Viridiplantae</taxon>
        <taxon>Streptophyta</taxon>
        <taxon>Embryophyta</taxon>
        <taxon>Bryophyta</taxon>
        <taxon>Bryophytina</taxon>
        <taxon>Bryopsida</taxon>
        <taxon>Funariidae</taxon>
        <taxon>Funariales</taxon>
        <taxon>Funariaceae</taxon>
        <taxon>Physcomitrium</taxon>
    </lineage>
</organism>
<dbReference type="InParanoid" id="A0A7I4FHH7"/>
<dbReference type="Gramene" id="Pp3c24_8340V3.2">
    <property type="protein sequence ID" value="Pp3c24_8340V3.2"/>
    <property type="gene ID" value="Pp3c24_8340"/>
</dbReference>
<dbReference type="Proteomes" id="UP000006727">
    <property type="component" value="Chromosome 24"/>
</dbReference>
<proteinExistence type="predicted"/>
<evidence type="ECO:0000313" key="7">
    <source>
        <dbReference type="EnsemblPlants" id="Pp3c24_8340V3.2"/>
    </source>
</evidence>
<evidence type="ECO:0000313" key="8">
    <source>
        <dbReference type="Proteomes" id="UP000006727"/>
    </source>
</evidence>
<evidence type="ECO:0000256" key="4">
    <source>
        <dbReference type="ARBA" id="ARBA00022833"/>
    </source>
</evidence>
<sequence length="477" mass="52176">MASIRASAPTSIRCVAKAGGVFVVLSRRGARSSRFVSHSLFLCVSGVGRRALRTRRCFHATFIPRCHALLAAFNRHANTQLPIPSSNLSSCPVEKAVVASWIAFFVLHSVDDQRREELELEISAEGLCKDQVNMGRAVDIPEDKLNALSELLKTAGGCVTTDGGFATQLERHGADINDPLWSASCLITIPELVRKVHREYLEAGAGVISTASYQATIQGFQSRGLSTNEAEDLLQRSVRIAQEERDRVWKESQNREHARTARAGSNLRALVAASIGSYGAYLADGSEYSGDYGPSMTVDKLKDFHRRRLVVLADAGPDLLAIETIPCKLETQALVELLHEEDLRIPAWISFNSKDGVNVVSGDSFSDCVALVDKCPEVAAVGINCTPPRFILDLIHAARKVTNKPIVVYPNSGEHYDPVIKQWVESTGITDTDFVSYVHEWRKAGAQLIGGCCRTTPNTIGAIYKALHEHPHVHVTN</sequence>
<comment type="cofactor">
    <cofactor evidence="5">
        <name>Zn(2+)</name>
        <dbReference type="ChEBI" id="CHEBI:29105"/>
    </cofactor>
</comment>
<evidence type="ECO:0000256" key="3">
    <source>
        <dbReference type="ARBA" id="ARBA00022723"/>
    </source>
</evidence>
<dbReference type="GO" id="GO:0046872">
    <property type="term" value="F:metal ion binding"/>
    <property type="evidence" value="ECO:0007669"/>
    <property type="project" value="UniProtKB-KW"/>
</dbReference>
<keyword evidence="3 5" id="KW-0479">Metal-binding</keyword>
<dbReference type="Pfam" id="PF02574">
    <property type="entry name" value="S-methyl_trans"/>
    <property type="match status" value="1"/>
</dbReference>
<dbReference type="EnsemblPlants" id="Pp3c24_8340V3.2">
    <property type="protein sequence ID" value="Pp3c24_8340V3.2"/>
    <property type="gene ID" value="Pp3c24_8340"/>
</dbReference>
<evidence type="ECO:0000256" key="5">
    <source>
        <dbReference type="PROSITE-ProRule" id="PRU00333"/>
    </source>
</evidence>
<dbReference type="GO" id="GO:0008898">
    <property type="term" value="F:S-adenosylmethionine-homocysteine S-methyltransferase activity"/>
    <property type="evidence" value="ECO:0000318"/>
    <property type="project" value="GO_Central"/>
</dbReference>
<keyword evidence="8" id="KW-1185">Reference proteome</keyword>
<gene>
    <name evidence="7" type="primary">LOC112276750</name>
</gene>
<keyword evidence="4 5" id="KW-0862">Zinc</keyword>
<evidence type="ECO:0000259" key="6">
    <source>
        <dbReference type="PROSITE" id="PS50970"/>
    </source>
</evidence>
<dbReference type="PROSITE" id="PS50970">
    <property type="entry name" value="HCY"/>
    <property type="match status" value="1"/>
</dbReference>
<dbReference type="SUPFAM" id="SSF82282">
    <property type="entry name" value="Homocysteine S-methyltransferase"/>
    <property type="match status" value="1"/>
</dbReference>